<protein>
    <recommendedName>
        <fullName evidence="2">DNA replication checkpoint mediator MRC1 domain-containing protein</fullName>
    </recommendedName>
</protein>
<feature type="compositionally biased region" description="Basic residues" evidence="1">
    <location>
        <begin position="1112"/>
        <end position="1122"/>
    </location>
</feature>
<gene>
    <name evidence="3" type="ORF">BXZ70DRAFT_918378</name>
</gene>
<proteinExistence type="predicted"/>
<feature type="region of interest" description="Disordered" evidence="1">
    <location>
        <begin position="574"/>
        <end position="695"/>
    </location>
</feature>
<feature type="compositionally biased region" description="Acidic residues" evidence="1">
    <location>
        <begin position="372"/>
        <end position="381"/>
    </location>
</feature>
<dbReference type="OrthoDB" id="3361281at2759"/>
<sequence length="1331" mass="146499">MSSDSSPMIVRRAPRTYGRRPKEPDNDNDFSLADTSIVSNASSLEEPPNSDGIDASFSLGGLSNDEESYPASHFVVEGNDQEGCSRRTVHFAWQKALYAMNDSDDEEGQALVRREVANLNATSLSEDDRETPNSHSPKLATRGSPRRPLLSESSLTELTDSPAPSPRVFTRPIKARPELGLDAEEETEPSSPQTPSHTLHHLNTPQRHSSPTPPTSTETAPRKQKAAAAKLPQPRFGKPGDASDDEKSTGPDSRNKKSRKSKEKRIRAPTKKQREETSKATARIKASATAEVPRGQTKLLTLGKLFHNVHLPFTQGASTGHGKTRSVIVPPSDDTIQPFSSPRATEHTAPGPSASWPPADSHVNSNAKTDDIPAELTDDDLPDIRDVLRQTRDAEDERKRVERNSHLAAERKKRALELLQQQPQPSDASDDDDIIVSNDMHAIAQEESELRRRQKILGVSSSKTQRHIRKARGPVIKSETTADLSLIESAGGAFHSPTKKYANSRDRPKLSTGYLNRLLLKKSELDARAIIEEKERDWQGMGGKVLGRQDAEALGFSGGLGSIIERGLQHAATVDDHDDEQGASHSEDSDAEWQPTAGRSHSLDDDDVDDAAEEDAVMDIAHEDQTSSVENGDPMDDEDQLVAPRRRVRGPIVTSDDEGEPSRGSSEENPENETDKENNAALMFDQGEDKENTAIHFSPSQPALFREVREAQRLSSDVESPRLPGDRGPFREISKDDDPFFTPSARMPPPRTLSFDLSANDDSENNPFALKPAPILHGGISQLFESSTEAGPSRVTSFSQFVTPAKDSRGFAGLRKDDGGLSLTLNPTLRPALEVTDSVRKKAEQIFEKEQEVAFGDENTATPSGPQMFVNDNGFLTQTRPSNTDVSRLMSSSQSSRFGRSPSLLSSVQARSTGQRRPLGEIDIDDGVGSEDTPLSDARPDGGRLKRRRMSPEATIGGYRSSISPSPSPIKHRSDKNAFQLMRDAGVKPIKPMKKLKRSDFVDGQAEESDEDADFGFGGRSKREDDEEDEEENQEELEKLNQEMVDDVAMDATTLNEEMVLEKHREQLEQDDAVQLKIAEDMAAGKLRAKQRQRGVGFEDDEDSDEDERNAARRQKLARQKRRIGDHDSLHALGKDDKSAPFVHAYEAALEDGAEEFSHLNEDSTEIVRNDDDEDDDEDEENRNVTMSDLVREMRDVAQGRSMVNVHDPNDISWVDQDDDVMAIEEDIEVKEVSRMKTSRPRTSEWDFEADRLRPNNSRQGEALSRGGGMGRSVGGSAITGHARAKRGDGSINGQRGAAGSKVSVKQTTKPISKAPSKLSAVSSRRGHFAD</sequence>
<feature type="compositionally biased region" description="Basic and acidic residues" evidence="1">
    <location>
        <begin position="1156"/>
        <end position="1170"/>
    </location>
</feature>
<feature type="domain" description="DNA replication checkpoint mediator MRC1" evidence="2">
    <location>
        <begin position="994"/>
        <end position="1144"/>
    </location>
</feature>
<feature type="compositionally biased region" description="Acidic residues" evidence="1">
    <location>
        <begin position="604"/>
        <end position="617"/>
    </location>
</feature>
<evidence type="ECO:0000313" key="3">
    <source>
        <dbReference type="EMBL" id="KAH8106141.1"/>
    </source>
</evidence>
<name>A0A8K0UW31_9AGAR</name>
<feature type="compositionally biased region" description="Basic and acidic residues" evidence="1">
    <location>
        <begin position="245"/>
        <end position="255"/>
    </location>
</feature>
<comment type="caution">
    <text evidence="3">The sequence shown here is derived from an EMBL/GenBank/DDBJ whole genome shotgun (WGS) entry which is preliminary data.</text>
</comment>
<feature type="compositionally biased region" description="Basic and acidic residues" evidence="1">
    <location>
        <begin position="724"/>
        <end position="738"/>
    </location>
</feature>
<feature type="region of interest" description="Disordered" evidence="1">
    <location>
        <begin position="851"/>
        <end position="1044"/>
    </location>
</feature>
<feature type="region of interest" description="Disordered" evidence="1">
    <location>
        <begin position="1"/>
        <end position="67"/>
    </location>
</feature>
<feature type="region of interest" description="Disordered" evidence="1">
    <location>
        <begin position="103"/>
        <end position="296"/>
    </location>
</feature>
<feature type="region of interest" description="Disordered" evidence="1">
    <location>
        <begin position="1086"/>
        <end position="1191"/>
    </location>
</feature>
<feature type="compositionally biased region" description="Low complexity" evidence="1">
    <location>
        <begin position="887"/>
        <end position="903"/>
    </location>
</feature>
<feature type="compositionally biased region" description="Acidic residues" evidence="1">
    <location>
        <begin position="1025"/>
        <end position="1035"/>
    </location>
</feature>
<dbReference type="EMBL" id="JAEVFJ010000003">
    <property type="protein sequence ID" value="KAH8106141.1"/>
    <property type="molecule type" value="Genomic_DNA"/>
</dbReference>
<evidence type="ECO:0000313" key="4">
    <source>
        <dbReference type="Proteomes" id="UP000813824"/>
    </source>
</evidence>
<dbReference type="InterPro" id="IPR018564">
    <property type="entry name" value="Repl_chkpnt_MRC1_dom"/>
</dbReference>
<feature type="compositionally biased region" description="Acidic residues" evidence="1">
    <location>
        <begin position="1005"/>
        <end position="1014"/>
    </location>
</feature>
<evidence type="ECO:0000259" key="2">
    <source>
        <dbReference type="Pfam" id="PF09444"/>
    </source>
</evidence>
<feature type="compositionally biased region" description="Acidic residues" evidence="1">
    <location>
        <begin position="1098"/>
        <end position="1108"/>
    </location>
</feature>
<feature type="compositionally biased region" description="Polar residues" evidence="1">
    <location>
        <begin position="874"/>
        <end position="886"/>
    </location>
</feature>
<feature type="compositionally biased region" description="Low complexity" evidence="1">
    <location>
        <begin position="146"/>
        <end position="159"/>
    </location>
</feature>
<feature type="compositionally biased region" description="Polar residues" evidence="1">
    <location>
        <begin position="334"/>
        <end position="343"/>
    </location>
</feature>
<feature type="compositionally biased region" description="Low complexity" evidence="1">
    <location>
        <begin position="226"/>
        <end position="235"/>
    </location>
</feature>
<feature type="compositionally biased region" description="Basic and acidic residues" evidence="1">
    <location>
        <begin position="1123"/>
        <end position="1139"/>
    </location>
</feature>
<feature type="compositionally biased region" description="Acidic residues" evidence="1">
    <location>
        <begin position="1171"/>
        <end position="1181"/>
    </location>
</feature>
<evidence type="ECO:0000256" key="1">
    <source>
        <dbReference type="SAM" id="MobiDB-lite"/>
    </source>
</evidence>
<feature type="compositionally biased region" description="Polar residues" evidence="1">
    <location>
        <begin position="904"/>
        <end position="915"/>
    </location>
</feature>
<accession>A0A8K0UW31</accession>
<feature type="compositionally biased region" description="Polar residues" evidence="1">
    <location>
        <begin position="33"/>
        <end position="43"/>
    </location>
</feature>
<keyword evidence="4" id="KW-1185">Reference proteome</keyword>
<dbReference type="Proteomes" id="UP000813824">
    <property type="component" value="Unassembled WGS sequence"/>
</dbReference>
<dbReference type="Pfam" id="PF09444">
    <property type="entry name" value="MRC1"/>
    <property type="match status" value="1"/>
</dbReference>
<feature type="region of interest" description="Disordered" evidence="1">
    <location>
        <begin position="710"/>
        <end position="771"/>
    </location>
</feature>
<feature type="region of interest" description="Disordered" evidence="1">
    <location>
        <begin position="314"/>
        <end position="384"/>
    </location>
</feature>
<organism evidence="3 4">
    <name type="scientific">Cristinia sonorae</name>
    <dbReference type="NCBI Taxonomy" id="1940300"/>
    <lineage>
        <taxon>Eukaryota</taxon>
        <taxon>Fungi</taxon>
        <taxon>Dikarya</taxon>
        <taxon>Basidiomycota</taxon>
        <taxon>Agaricomycotina</taxon>
        <taxon>Agaricomycetes</taxon>
        <taxon>Agaricomycetidae</taxon>
        <taxon>Agaricales</taxon>
        <taxon>Pleurotineae</taxon>
        <taxon>Stephanosporaceae</taxon>
        <taxon>Cristinia</taxon>
    </lineage>
</organism>
<feature type="compositionally biased region" description="Basic residues" evidence="1">
    <location>
        <begin position="256"/>
        <end position="271"/>
    </location>
</feature>
<feature type="compositionally biased region" description="Basic and acidic residues" evidence="1">
    <location>
        <begin position="1242"/>
        <end position="1254"/>
    </location>
</feature>
<reference evidence="3" key="1">
    <citation type="journal article" date="2021" name="New Phytol.">
        <title>Evolutionary innovations through gain and loss of genes in the ectomycorrhizal Boletales.</title>
        <authorList>
            <person name="Wu G."/>
            <person name="Miyauchi S."/>
            <person name="Morin E."/>
            <person name="Kuo A."/>
            <person name="Drula E."/>
            <person name="Varga T."/>
            <person name="Kohler A."/>
            <person name="Feng B."/>
            <person name="Cao Y."/>
            <person name="Lipzen A."/>
            <person name="Daum C."/>
            <person name="Hundley H."/>
            <person name="Pangilinan J."/>
            <person name="Johnson J."/>
            <person name="Barry K."/>
            <person name="LaButti K."/>
            <person name="Ng V."/>
            <person name="Ahrendt S."/>
            <person name="Min B."/>
            <person name="Choi I.G."/>
            <person name="Park H."/>
            <person name="Plett J.M."/>
            <person name="Magnuson J."/>
            <person name="Spatafora J.W."/>
            <person name="Nagy L.G."/>
            <person name="Henrissat B."/>
            <person name="Grigoriev I.V."/>
            <person name="Yang Z.L."/>
            <person name="Xu J."/>
            <person name="Martin F.M."/>
        </authorList>
    </citation>
    <scope>NUCLEOTIDE SEQUENCE</scope>
    <source>
        <strain evidence="3">KKN 215</strain>
    </source>
</reference>
<feature type="region of interest" description="Disordered" evidence="1">
    <location>
        <begin position="1233"/>
        <end position="1331"/>
    </location>
</feature>